<proteinExistence type="predicted"/>
<dbReference type="AlphaFoldDB" id="K5CBQ8"/>
<evidence type="ECO:0000313" key="2">
    <source>
        <dbReference type="Proteomes" id="UP000007993"/>
    </source>
</evidence>
<evidence type="ECO:0000313" key="1">
    <source>
        <dbReference type="EMBL" id="EKK00855.1"/>
    </source>
</evidence>
<sequence length="42" mass="4652">MAFRRQDRSGVEAEVSTGSRFFPLSSREVSTAAAIIFSAMRE</sequence>
<gene>
    <name evidence="1" type="ORF">RBSH_03882</name>
</gene>
<reference evidence="1 2" key="1">
    <citation type="journal article" date="2013" name="Mar. Genomics">
        <title>Expression of sulfatases in Rhodopirellula baltica and the diversity of sulfatases in the genus Rhodopirellula.</title>
        <authorList>
            <person name="Wegner C.E."/>
            <person name="Richter-Heitmann T."/>
            <person name="Klindworth A."/>
            <person name="Klockow C."/>
            <person name="Richter M."/>
            <person name="Achstetter T."/>
            <person name="Glockner F.O."/>
            <person name="Harder J."/>
        </authorList>
    </citation>
    <scope>NUCLEOTIDE SEQUENCE [LARGE SCALE GENOMIC DNA]</scope>
    <source>
        <strain evidence="1 2">SH28</strain>
    </source>
</reference>
<organism evidence="1 2">
    <name type="scientific">Rhodopirellula baltica SH28</name>
    <dbReference type="NCBI Taxonomy" id="993517"/>
    <lineage>
        <taxon>Bacteria</taxon>
        <taxon>Pseudomonadati</taxon>
        <taxon>Planctomycetota</taxon>
        <taxon>Planctomycetia</taxon>
        <taxon>Pirellulales</taxon>
        <taxon>Pirellulaceae</taxon>
        <taxon>Rhodopirellula</taxon>
    </lineage>
</organism>
<dbReference type="PATRIC" id="fig|993517.3.peg.4217"/>
<dbReference type="Proteomes" id="UP000007993">
    <property type="component" value="Unassembled WGS sequence"/>
</dbReference>
<protein>
    <submittedName>
        <fullName evidence="1">Uncharacterized protein</fullName>
    </submittedName>
</protein>
<comment type="caution">
    <text evidence="1">The sequence shown here is derived from an EMBL/GenBank/DDBJ whole genome shotgun (WGS) entry which is preliminary data.</text>
</comment>
<accession>K5CBQ8</accession>
<dbReference type="EMBL" id="AMCW01000112">
    <property type="protein sequence ID" value="EKK00855.1"/>
    <property type="molecule type" value="Genomic_DNA"/>
</dbReference>
<name>K5CBQ8_RHOBT</name>